<dbReference type="EMBL" id="DS028096">
    <property type="protein sequence ID" value="KMP06425.1"/>
    <property type="molecule type" value="Genomic_DNA"/>
</dbReference>
<accession>A0A0J6YFG5</accession>
<organism evidence="1 2">
    <name type="scientific">Coccidioides immitis RMSCC 2394</name>
    <dbReference type="NCBI Taxonomy" id="404692"/>
    <lineage>
        <taxon>Eukaryota</taxon>
        <taxon>Fungi</taxon>
        <taxon>Dikarya</taxon>
        <taxon>Ascomycota</taxon>
        <taxon>Pezizomycotina</taxon>
        <taxon>Eurotiomycetes</taxon>
        <taxon>Eurotiomycetidae</taxon>
        <taxon>Onygenales</taxon>
        <taxon>Onygenaceae</taxon>
        <taxon>Coccidioides</taxon>
    </lineage>
</organism>
<evidence type="ECO:0000313" key="2">
    <source>
        <dbReference type="Proteomes" id="UP000054565"/>
    </source>
</evidence>
<evidence type="ECO:0000313" key="1">
    <source>
        <dbReference type="EMBL" id="KMP06425.1"/>
    </source>
</evidence>
<dbReference type="AlphaFoldDB" id="A0A0J6YFG5"/>
<reference evidence="2" key="1">
    <citation type="journal article" date="2010" name="Genome Res.">
        <title>Population genomic sequencing of Coccidioides fungi reveals recent hybridization and transposon control.</title>
        <authorList>
            <person name="Neafsey D.E."/>
            <person name="Barker B.M."/>
            <person name="Sharpton T.J."/>
            <person name="Stajich J.E."/>
            <person name="Park D.J."/>
            <person name="Whiston E."/>
            <person name="Hung C.-Y."/>
            <person name="McMahan C."/>
            <person name="White J."/>
            <person name="Sykes S."/>
            <person name="Heiman D."/>
            <person name="Young S."/>
            <person name="Zeng Q."/>
            <person name="Abouelleil A."/>
            <person name="Aftuck L."/>
            <person name="Bessette D."/>
            <person name="Brown A."/>
            <person name="FitzGerald M."/>
            <person name="Lui A."/>
            <person name="Macdonald J.P."/>
            <person name="Priest M."/>
            <person name="Orbach M.J."/>
            <person name="Galgiani J.N."/>
            <person name="Kirkland T.N."/>
            <person name="Cole G.T."/>
            <person name="Birren B.W."/>
            <person name="Henn M.R."/>
            <person name="Taylor J.W."/>
            <person name="Rounsley S.D."/>
        </authorList>
    </citation>
    <scope>NUCLEOTIDE SEQUENCE [LARGE SCALE GENOMIC DNA]</scope>
    <source>
        <strain evidence="2">RMSCC 2394</strain>
    </source>
</reference>
<gene>
    <name evidence="1" type="ORF">CIRG_06106</name>
</gene>
<proteinExistence type="predicted"/>
<dbReference type="Proteomes" id="UP000054565">
    <property type="component" value="Unassembled WGS sequence"/>
</dbReference>
<protein>
    <submittedName>
        <fullName evidence="1">Uncharacterized protein</fullName>
    </submittedName>
</protein>
<name>A0A0J6YFG5_COCIT</name>
<sequence>MEHALLVSGYRSKVRLRFASKSQVSTPRVVRPDYCGIVGMFKHGCWSLTRTSPSQTMIQSTRAHEDEIVTLTEYCHRETWVFPNVLRSLRLCLLPNQLPLSHGVRLQHTHFCPSRTPQQPTRTAKAACRGVGSSKSKPQIFQQRTIATARPSSVRVESRGDGDALEKAADVAGVAALG</sequence>